<name>A0A367QAD2_9NOSO</name>
<comment type="caution">
    <text evidence="2">The sequence shown here is derived from an EMBL/GenBank/DDBJ whole genome shotgun (WGS) entry which is preliminary data.</text>
</comment>
<dbReference type="Pfam" id="PF07862">
    <property type="entry name" value="Nif11"/>
    <property type="match status" value="1"/>
</dbReference>
<keyword evidence="3" id="KW-1185">Reference proteome</keyword>
<organism evidence="2 3">
    <name type="scientific">Nostoc minutum NIES-26</name>
    <dbReference type="NCBI Taxonomy" id="1844469"/>
    <lineage>
        <taxon>Bacteria</taxon>
        <taxon>Bacillati</taxon>
        <taxon>Cyanobacteriota</taxon>
        <taxon>Cyanophyceae</taxon>
        <taxon>Nostocales</taxon>
        <taxon>Nostocaceae</taxon>
        <taxon>Nostoc</taxon>
    </lineage>
</organism>
<sequence length="231" mass="27470">MYYQLWNFFLREEQYFFWKEKIKINKEFDRLTWQKIINFLSLIEQSFLLKSQLGETDSVERFINLATENGYSLTAEELAWFLTTRKQIWDLFDLAQKTPSLKEQLLTAKNPQEFIKIAAENGYYFSVEELAWLLTEIKSSSELVSINNSVGEILTVSNYGRIETGYWIWLAEDWGIVPPFCHRDQPVTSLSQYMHNPFLPDRCFLPKSYFNQRLLSRVEVEGRRQEAGSRR</sequence>
<proteinExistence type="predicted"/>
<evidence type="ECO:0000259" key="1">
    <source>
        <dbReference type="Pfam" id="PF07862"/>
    </source>
</evidence>
<protein>
    <submittedName>
        <fullName evidence="2">Nitrogen fixation protein</fullName>
    </submittedName>
</protein>
<accession>A0A367QAD2</accession>
<feature type="domain" description="Nif11" evidence="1">
    <location>
        <begin position="86"/>
        <end position="130"/>
    </location>
</feature>
<dbReference type="InterPro" id="IPR012903">
    <property type="entry name" value="Nif11"/>
</dbReference>
<reference evidence="2" key="1">
    <citation type="submission" date="2016-04" db="EMBL/GenBank/DDBJ databases">
        <authorList>
            <person name="Tabuchi Yagui T.R."/>
        </authorList>
    </citation>
    <scope>NUCLEOTIDE SEQUENCE [LARGE SCALE GENOMIC DNA]</scope>
    <source>
        <strain evidence="2">NIES-26</strain>
    </source>
</reference>
<gene>
    <name evidence="2" type="ORF">A6770_30775</name>
</gene>
<dbReference type="AlphaFoldDB" id="A0A367QAD2"/>
<evidence type="ECO:0000313" key="2">
    <source>
        <dbReference type="EMBL" id="RCJ21128.1"/>
    </source>
</evidence>
<dbReference type="Proteomes" id="UP000252107">
    <property type="component" value="Unassembled WGS sequence"/>
</dbReference>
<evidence type="ECO:0000313" key="3">
    <source>
        <dbReference type="Proteomes" id="UP000252107"/>
    </source>
</evidence>
<dbReference type="EMBL" id="LXQD01000332">
    <property type="protein sequence ID" value="RCJ21128.1"/>
    <property type="molecule type" value="Genomic_DNA"/>
</dbReference>